<feature type="transmembrane region" description="Helical" evidence="1">
    <location>
        <begin position="12"/>
        <end position="31"/>
    </location>
</feature>
<dbReference type="Gene3D" id="3.60.10.10">
    <property type="entry name" value="Endonuclease/exonuclease/phosphatase"/>
    <property type="match status" value="1"/>
</dbReference>
<feature type="transmembrane region" description="Helical" evidence="1">
    <location>
        <begin position="43"/>
        <end position="64"/>
    </location>
</feature>
<dbReference type="AlphaFoldDB" id="A0A4Q5M180"/>
<dbReference type="OrthoDB" id="635146at2"/>
<dbReference type="SUPFAM" id="SSF56219">
    <property type="entry name" value="DNase I-like"/>
    <property type="match status" value="1"/>
</dbReference>
<protein>
    <submittedName>
        <fullName evidence="3">Endonuclease</fullName>
    </submittedName>
</protein>
<evidence type="ECO:0000313" key="3">
    <source>
        <dbReference type="EMBL" id="RYU95795.1"/>
    </source>
</evidence>
<keyword evidence="3" id="KW-0540">Nuclease</keyword>
<keyword evidence="4" id="KW-1185">Reference proteome</keyword>
<gene>
    <name evidence="3" type="ORF">EWM59_10570</name>
</gene>
<organism evidence="3 4">
    <name type="scientific">Emticicia agri</name>
    <dbReference type="NCBI Taxonomy" id="2492393"/>
    <lineage>
        <taxon>Bacteria</taxon>
        <taxon>Pseudomonadati</taxon>
        <taxon>Bacteroidota</taxon>
        <taxon>Cytophagia</taxon>
        <taxon>Cytophagales</taxon>
        <taxon>Leadbetterellaceae</taxon>
        <taxon>Emticicia</taxon>
    </lineage>
</organism>
<dbReference type="GO" id="GO:0004519">
    <property type="term" value="F:endonuclease activity"/>
    <property type="evidence" value="ECO:0007669"/>
    <property type="project" value="UniProtKB-KW"/>
</dbReference>
<evidence type="ECO:0000313" key="4">
    <source>
        <dbReference type="Proteomes" id="UP000293162"/>
    </source>
</evidence>
<keyword evidence="1" id="KW-0812">Transmembrane</keyword>
<keyword evidence="3" id="KW-0255">Endonuclease</keyword>
<dbReference type="Proteomes" id="UP000293162">
    <property type="component" value="Unassembled WGS sequence"/>
</dbReference>
<keyword evidence="3" id="KW-0378">Hydrolase</keyword>
<evidence type="ECO:0000259" key="2">
    <source>
        <dbReference type="Pfam" id="PF03372"/>
    </source>
</evidence>
<dbReference type="Pfam" id="PF03372">
    <property type="entry name" value="Exo_endo_phos"/>
    <property type="match status" value="1"/>
</dbReference>
<dbReference type="RefSeq" id="WP_130020934.1">
    <property type="nucleotide sequence ID" value="NZ_SEWF01000012.1"/>
</dbReference>
<evidence type="ECO:0000256" key="1">
    <source>
        <dbReference type="SAM" id="Phobius"/>
    </source>
</evidence>
<reference evidence="3 4" key="1">
    <citation type="submission" date="2019-02" db="EMBL/GenBank/DDBJ databases">
        <title>Bacterial novel species Emticicia sp. 17J42-9 isolated from soil.</title>
        <authorList>
            <person name="Jung H.-Y."/>
        </authorList>
    </citation>
    <scope>NUCLEOTIDE SEQUENCE [LARGE SCALE GENOMIC DNA]</scope>
    <source>
        <strain evidence="3 4">17J42-9</strain>
    </source>
</reference>
<accession>A0A4Q5M180</accession>
<dbReference type="GO" id="GO:0004767">
    <property type="term" value="F:sphingomyelin phosphodiesterase activity"/>
    <property type="evidence" value="ECO:0007669"/>
    <property type="project" value="InterPro"/>
</dbReference>
<dbReference type="CDD" id="cd09084">
    <property type="entry name" value="EEP-2"/>
    <property type="match status" value="1"/>
</dbReference>
<feature type="domain" description="Endonuclease/exonuclease/phosphatase" evidence="2">
    <location>
        <begin position="106"/>
        <end position="356"/>
    </location>
</feature>
<dbReference type="InterPro" id="IPR036691">
    <property type="entry name" value="Endo/exonu/phosph_ase_sf"/>
</dbReference>
<dbReference type="EMBL" id="SEWF01000012">
    <property type="protein sequence ID" value="RYU95795.1"/>
    <property type="molecule type" value="Genomic_DNA"/>
</dbReference>
<proteinExistence type="predicted"/>
<name>A0A4Q5M180_9BACT</name>
<dbReference type="PANTHER" id="PTHR16320">
    <property type="entry name" value="SPHINGOMYELINASE FAMILY MEMBER"/>
    <property type="match status" value="1"/>
</dbReference>
<dbReference type="PANTHER" id="PTHR16320:SF23">
    <property type="entry name" value="SPHINGOMYELINASE C 1"/>
    <property type="match status" value="1"/>
</dbReference>
<feature type="transmembrane region" description="Helical" evidence="1">
    <location>
        <begin position="71"/>
        <end position="90"/>
    </location>
</feature>
<dbReference type="InterPro" id="IPR005135">
    <property type="entry name" value="Endo/exonuclease/phosphatase"/>
</dbReference>
<comment type="caution">
    <text evidence="3">The sequence shown here is derived from an EMBL/GenBank/DDBJ whole genome shotgun (WGS) entry which is preliminary data.</text>
</comment>
<sequence>MIELIRLFLKRFLFFLNMMLALYTLLVYQLSYSVSVKHWLGGFLMLSLPIAFAGNILFIILWTFRKSRRAFISIGILLIGFPLILRTLTWHPIDESDKRKGISVLSYNLMWCDIDSYSLKRDTVNAIKLIRTAVALEADIKCVQELFNVDYIPQYRMIQKFRVTHPYYTYVHSTPGNDEGQGSIGLAIFSKYPIIRKEEKHWAINHNGLLSADIVVGKDTIRVINVQLRSMGVRVNRVLDAGDDKEKAKKEAKTIYHQLKEGFSDRIIQMIELELWIKNSPYPIILVGDFNEVPYGYTYGRTLKYLKNAFEEKGRGFGFTYHRSPGFLRIDNQFYDDRYYELKRFETFSEIPYSDHYPIWGEYILKK</sequence>
<keyword evidence="1" id="KW-0472">Membrane</keyword>
<dbReference type="InterPro" id="IPR038772">
    <property type="entry name" value="Sph/SMPD2-like"/>
</dbReference>
<keyword evidence="1" id="KW-1133">Transmembrane helix</keyword>